<dbReference type="AlphaFoldDB" id="A0AAD3TLW0"/>
<comment type="caution">
    <text evidence="2">The sequence shown here is derived from an EMBL/GenBank/DDBJ whole genome shotgun (WGS) entry which is preliminary data.</text>
</comment>
<protein>
    <submittedName>
        <fullName evidence="2">Uncharacterized protein</fullName>
    </submittedName>
</protein>
<evidence type="ECO:0000313" key="3">
    <source>
        <dbReference type="Proteomes" id="UP001279734"/>
    </source>
</evidence>
<organism evidence="2 3">
    <name type="scientific">Nepenthes gracilis</name>
    <name type="common">Slender pitcher plant</name>
    <dbReference type="NCBI Taxonomy" id="150966"/>
    <lineage>
        <taxon>Eukaryota</taxon>
        <taxon>Viridiplantae</taxon>
        <taxon>Streptophyta</taxon>
        <taxon>Embryophyta</taxon>
        <taxon>Tracheophyta</taxon>
        <taxon>Spermatophyta</taxon>
        <taxon>Magnoliopsida</taxon>
        <taxon>eudicotyledons</taxon>
        <taxon>Gunneridae</taxon>
        <taxon>Pentapetalae</taxon>
        <taxon>Caryophyllales</taxon>
        <taxon>Nepenthaceae</taxon>
        <taxon>Nepenthes</taxon>
    </lineage>
</organism>
<accession>A0AAD3TLW0</accession>
<reference evidence="2" key="1">
    <citation type="submission" date="2023-05" db="EMBL/GenBank/DDBJ databases">
        <title>Nepenthes gracilis genome sequencing.</title>
        <authorList>
            <person name="Fukushima K."/>
        </authorList>
    </citation>
    <scope>NUCLEOTIDE SEQUENCE</scope>
    <source>
        <strain evidence="2">SING2019-196</strain>
    </source>
</reference>
<gene>
    <name evidence="2" type="ORF">Nepgr_033681</name>
</gene>
<dbReference type="Proteomes" id="UP001279734">
    <property type="component" value="Unassembled WGS sequence"/>
</dbReference>
<sequence length="136" mass="15429">MCRGRDSSRGWVDFHLLRAKVRMLRLPSFVWDRGLCKQCHQGDCRDPLTPAAPGRMQQGMEDTHLSSEGHLRPGQGSLRLAPSKEAKREQGDEEEASEEHPGGRTLPTPAETRADLTPSDKHRKICRLKFEYLVQI</sequence>
<evidence type="ECO:0000256" key="1">
    <source>
        <dbReference type="SAM" id="MobiDB-lite"/>
    </source>
</evidence>
<keyword evidence="3" id="KW-1185">Reference proteome</keyword>
<name>A0AAD3TLW0_NEPGR</name>
<feature type="compositionally biased region" description="Basic and acidic residues" evidence="1">
    <location>
        <begin position="61"/>
        <end position="71"/>
    </location>
</feature>
<evidence type="ECO:0000313" key="2">
    <source>
        <dbReference type="EMBL" id="GMH31837.1"/>
    </source>
</evidence>
<feature type="region of interest" description="Disordered" evidence="1">
    <location>
        <begin position="42"/>
        <end position="120"/>
    </location>
</feature>
<dbReference type="EMBL" id="BSYO01000041">
    <property type="protein sequence ID" value="GMH31837.1"/>
    <property type="molecule type" value="Genomic_DNA"/>
</dbReference>
<proteinExistence type="predicted"/>